<dbReference type="Proteomes" id="UP000176087">
    <property type="component" value="Unassembled WGS sequence"/>
</dbReference>
<keyword evidence="3" id="KW-1185">Reference proteome</keyword>
<feature type="region of interest" description="Disordered" evidence="1">
    <location>
        <begin position="12"/>
        <end position="61"/>
    </location>
</feature>
<gene>
    <name evidence="2" type="ORF">AN215_00265</name>
</gene>
<dbReference type="AlphaFoldDB" id="A0A1E7JVC9"/>
<comment type="caution">
    <text evidence="2">The sequence shown here is derived from an EMBL/GenBank/DDBJ whole genome shotgun (WGS) entry which is preliminary data.</text>
</comment>
<dbReference type="EMBL" id="LJGT01000035">
    <property type="protein sequence ID" value="OEU94428.1"/>
    <property type="molecule type" value="Genomic_DNA"/>
</dbReference>
<name>A0A1E7JVC9_9ACTN</name>
<reference evidence="2 3" key="1">
    <citation type="journal article" date="2016" name="Front. Microbiol.">
        <title>Comparative Genomics Analysis of Streptomyces Species Reveals Their Adaptation to the Marine Environment and Their Diversity at the Genomic Level.</title>
        <authorList>
            <person name="Tian X."/>
            <person name="Zhang Z."/>
            <person name="Yang T."/>
            <person name="Chen M."/>
            <person name="Li J."/>
            <person name="Chen F."/>
            <person name="Yang J."/>
            <person name="Li W."/>
            <person name="Zhang B."/>
            <person name="Zhang Z."/>
            <person name="Wu J."/>
            <person name="Zhang C."/>
            <person name="Long L."/>
            <person name="Xiao J."/>
        </authorList>
    </citation>
    <scope>NUCLEOTIDE SEQUENCE [LARGE SCALE GENOMIC DNA]</scope>
    <source>
        <strain evidence="2 3">SCSIO 10390</strain>
    </source>
</reference>
<sequence>MEIELEFLARGEVPAHAQHGGAAHESPVEGDAQDAADEFARLQGDEGLAPEEAGPHGSPLGLAGRVVEVHLAHRSDLASAAVEGFASDQAPGIDVVLHGPSKSS</sequence>
<proteinExistence type="predicted"/>
<organism evidence="2 3">
    <name type="scientific">Streptomyces abyssalis</name>
    <dbReference type="NCBI Taxonomy" id="933944"/>
    <lineage>
        <taxon>Bacteria</taxon>
        <taxon>Bacillati</taxon>
        <taxon>Actinomycetota</taxon>
        <taxon>Actinomycetes</taxon>
        <taxon>Kitasatosporales</taxon>
        <taxon>Streptomycetaceae</taxon>
        <taxon>Streptomyces</taxon>
    </lineage>
</organism>
<evidence type="ECO:0000256" key="1">
    <source>
        <dbReference type="SAM" id="MobiDB-lite"/>
    </source>
</evidence>
<evidence type="ECO:0000313" key="3">
    <source>
        <dbReference type="Proteomes" id="UP000176087"/>
    </source>
</evidence>
<protein>
    <submittedName>
        <fullName evidence="2">Uncharacterized protein</fullName>
    </submittedName>
</protein>
<accession>A0A1E7JVC9</accession>
<evidence type="ECO:0000313" key="2">
    <source>
        <dbReference type="EMBL" id="OEU94428.1"/>
    </source>
</evidence>